<evidence type="ECO:0000259" key="1">
    <source>
        <dbReference type="Pfam" id="PF01978"/>
    </source>
</evidence>
<accession>A0A1M5JX73</accession>
<dbReference type="Proteomes" id="UP000189796">
    <property type="component" value="Chromosome I"/>
</dbReference>
<dbReference type="RefSeq" id="WP_197689278.1">
    <property type="nucleotide sequence ID" value="NZ_LT670817.1"/>
</dbReference>
<dbReference type="EMBL" id="LT670817">
    <property type="protein sequence ID" value="SHG45156.1"/>
    <property type="molecule type" value="Genomic_DNA"/>
</dbReference>
<sequence>MAKSNSPTMGDMLPDLQALGFSEYEARAYLTLYRSQPATAYEVSKLAGLPKANVYSVLDSLTKKEAVQPISENPLRYVVVPPAVLFNRIAQTVTNRCAKLTETVSQLSSGGDDHYVWSLAGSDALSEKIRAMIDGAKSHIWVKADENLLMPYREALRSAADRGVAILIILFGTKLEEFDFGYPSRTYLHEGNGIPVGIAHQLVTLTVDFEEAVVAEFRAQARGSYTRNRPVVNLADSLLRHEIYFAEIFALFGEAIQKEFGPALLELRKKYLPTEQVRALERMIRSGEMNFPLGARDNANA</sequence>
<feature type="domain" description="Transcription regulator TrmB C-terminal" evidence="2">
    <location>
        <begin position="115"/>
        <end position="223"/>
    </location>
</feature>
<dbReference type="InterPro" id="IPR051797">
    <property type="entry name" value="TrmB-like"/>
</dbReference>
<evidence type="ECO:0000259" key="2">
    <source>
        <dbReference type="Pfam" id="PF11495"/>
    </source>
</evidence>
<proteinExistence type="predicted"/>
<dbReference type="InterPro" id="IPR036390">
    <property type="entry name" value="WH_DNA-bd_sf"/>
</dbReference>
<evidence type="ECO:0000313" key="4">
    <source>
        <dbReference type="Proteomes" id="UP000189796"/>
    </source>
</evidence>
<dbReference type="PANTHER" id="PTHR34293">
    <property type="entry name" value="HTH-TYPE TRANSCRIPTIONAL REGULATOR TRMBL2"/>
    <property type="match status" value="1"/>
</dbReference>
<dbReference type="AlphaFoldDB" id="A0A1M5JX73"/>
<dbReference type="Pfam" id="PF11495">
    <property type="entry name" value="Regulator_TrmB"/>
    <property type="match status" value="1"/>
</dbReference>
<gene>
    <name evidence="3" type="ORF">SAMN05443248_1603</name>
</gene>
<evidence type="ECO:0000313" key="3">
    <source>
        <dbReference type="EMBL" id="SHG45156.1"/>
    </source>
</evidence>
<feature type="domain" description="Transcription regulator TrmB N-terminal" evidence="1">
    <location>
        <begin position="16"/>
        <end position="82"/>
    </location>
</feature>
<dbReference type="CDD" id="cd09124">
    <property type="entry name" value="PLDc_like_TrmB_middle"/>
    <property type="match status" value="1"/>
</dbReference>
<organism evidence="3 4">
    <name type="scientific">Bradyrhizobium erythrophlei</name>
    <dbReference type="NCBI Taxonomy" id="1437360"/>
    <lineage>
        <taxon>Bacteria</taxon>
        <taxon>Pseudomonadati</taxon>
        <taxon>Pseudomonadota</taxon>
        <taxon>Alphaproteobacteria</taxon>
        <taxon>Hyphomicrobiales</taxon>
        <taxon>Nitrobacteraceae</taxon>
        <taxon>Bradyrhizobium</taxon>
    </lineage>
</organism>
<dbReference type="PANTHER" id="PTHR34293:SF1">
    <property type="entry name" value="HTH-TYPE TRANSCRIPTIONAL REGULATOR TRMBL2"/>
    <property type="match status" value="1"/>
</dbReference>
<dbReference type="Pfam" id="PF01978">
    <property type="entry name" value="TrmB"/>
    <property type="match status" value="1"/>
</dbReference>
<dbReference type="SUPFAM" id="SSF46785">
    <property type="entry name" value="Winged helix' DNA-binding domain"/>
    <property type="match status" value="1"/>
</dbReference>
<dbReference type="InterPro" id="IPR021586">
    <property type="entry name" value="Tscrpt_reg_TrmB_C"/>
</dbReference>
<reference evidence="3 4" key="1">
    <citation type="submission" date="2016-11" db="EMBL/GenBank/DDBJ databases">
        <authorList>
            <person name="Jaros S."/>
            <person name="Januszkiewicz K."/>
            <person name="Wedrychowicz H."/>
        </authorList>
    </citation>
    <scope>NUCLEOTIDE SEQUENCE [LARGE SCALE GENOMIC DNA]</scope>
    <source>
        <strain evidence="3 4">GAS138</strain>
    </source>
</reference>
<name>A0A1M5JX73_9BRAD</name>
<dbReference type="SUPFAM" id="SSF56024">
    <property type="entry name" value="Phospholipase D/nuclease"/>
    <property type="match status" value="1"/>
</dbReference>
<dbReference type="InterPro" id="IPR036388">
    <property type="entry name" value="WH-like_DNA-bd_sf"/>
</dbReference>
<dbReference type="Gene3D" id="1.10.10.10">
    <property type="entry name" value="Winged helix-like DNA-binding domain superfamily/Winged helix DNA-binding domain"/>
    <property type="match status" value="1"/>
</dbReference>
<protein>
    <submittedName>
        <fullName evidence="3">Sugar-specific transcriptional regulator TrmB</fullName>
    </submittedName>
</protein>
<dbReference type="InterPro" id="IPR002831">
    <property type="entry name" value="Tscrpt_reg_TrmB_N"/>
</dbReference>